<protein>
    <submittedName>
        <fullName evidence="1">Uncharacterized protein</fullName>
    </submittedName>
</protein>
<accession>A0A9N9SME4</accession>
<sequence>MRRSEQILELALIQAKEESYKAKKRPQYDAESDVVNIQIPISITNSRWVEDRVVSSPMNSDQKNKQQWKRNVAAKARECGESCLSRKGVVIPAKRIIEDNIISNEKCRLKCSTRIKQDTKVSILNDFY</sequence>
<reference evidence="1" key="1">
    <citation type="submission" date="2022-01" db="EMBL/GenBank/DDBJ databases">
        <authorList>
            <person name="King R."/>
        </authorList>
    </citation>
    <scope>NUCLEOTIDE SEQUENCE</scope>
</reference>
<dbReference type="EMBL" id="OU898276">
    <property type="protein sequence ID" value="CAG9826966.1"/>
    <property type="molecule type" value="Genomic_DNA"/>
</dbReference>
<dbReference type="AlphaFoldDB" id="A0A9N9SME4"/>
<name>A0A9N9SME4_DIABA</name>
<organism evidence="1 2">
    <name type="scientific">Diabrotica balteata</name>
    <name type="common">Banded cucumber beetle</name>
    <dbReference type="NCBI Taxonomy" id="107213"/>
    <lineage>
        <taxon>Eukaryota</taxon>
        <taxon>Metazoa</taxon>
        <taxon>Ecdysozoa</taxon>
        <taxon>Arthropoda</taxon>
        <taxon>Hexapoda</taxon>
        <taxon>Insecta</taxon>
        <taxon>Pterygota</taxon>
        <taxon>Neoptera</taxon>
        <taxon>Endopterygota</taxon>
        <taxon>Coleoptera</taxon>
        <taxon>Polyphaga</taxon>
        <taxon>Cucujiformia</taxon>
        <taxon>Chrysomeloidea</taxon>
        <taxon>Chrysomelidae</taxon>
        <taxon>Galerucinae</taxon>
        <taxon>Diabroticina</taxon>
        <taxon>Diabroticites</taxon>
        <taxon>Diabrotica</taxon>
    </lineage>
</organism>
<evidence type="ECO:0000313" key="2">
    <source>
        <dbReference type="Proteomes" id="UP001153709"/>
    </source>
</evidence>
<dbReference type="Proteomes" id="UP001153709">
    <property type="component" value="Chromosome 1"/>
</dbReference>
<proteinExistence type="predicted"/>
<keyword evidence="2" id="KW-1185">Reference proteome</keyword>
<gene>
    <name evidence="1" type="ORF">DIABBA_LOCUS1036</name>
</gene>
<evidence type="ECO:0000313" key="1">
    <source>
        <dbReference type="EMBL" id="CAG9826966.1"/>
    </source>
</evidence>